<protein>
    <submittedName>
        <fullName evidence="3">DUF58 domain-containing protein</fullName>
    </submittedName>
</protein>
<proteinExistence type="predicted"/>
<evidence type="ECO:0000256" key="1">
    <source>
        <dbReference type="SAM" id="Phobius"/>
    </source>
</evidence>
<evidence type="ECO:0000313" key="3">
    <source>
        <dbReference type="EMBL" id="NKE69375.1"/>
    </source>
</evidence>
<feature type="transmembrane region" description="Helical" evidence="1">
    <location>
        <begin position="42"/>
        <end position="60"/>
    </location>
</feature>
<dbReference type="EMBL" id="VTOW01000001">
    <property type="protein sequence ID" value="NKE69375.1"/>
    <property type="molecule type" value="Genomic_DNA"/>
</dbReference>
<sequence>MSSRLAVFRYLPRTIRPTKEGWYFIALTFGIGFAAINTGNNLLYLLVALMLSIIIVSGLLSEQSLRWLTFSADPPPPAHPGEPVSLLVRLRNEKSRFPSFSLRVDPVPGADLPEGRYTSEAAHFISLDPQSTGSQPLRMTFSKRGCYRLEGITLSTTFPFGFFVKTAAKREPVELWVYPKTRPAERPILPASSGAVDISSQRNGQAAAFHQFREYQRGDDCRLIHWKLSARQGRWIIKEREREEGSGVLLILNNRIPAERTDGWEARFEQAVETAASLASAMIQAGLKVSIQTADQTVAPGEGPTHLDRIFKLLALTEAIPPAPAPMPTASPDGRAVIRIEWEEGEVAAISDEVVVEIDSGEERVDAV</sequence>
<gene>
    <name evidence="3" type="ORF">MNODULE_01225</name>
</gene>
<keyword evidence="4" id="KW-1185">Reference proteome</keyword>
<feature type="transmembrane region" description="Helical" evidence="1">
    <location>
        <begin position="21"/>
        <end position="36"/>
    </location>
</feature>
<organism evidence="3 4">
    <name type="scientific">Candidatus Manganitrophus noduliformans</name>
    <dbReference type="NCBI Taxonomy" id="2606439"/>
    <lineage>
        <taxon>Bacteria</taxon>
        <taxon>Pseudomonadati</taxon>
        <taxon>Nitrospirota</taxon>
        <taxon>Nitrospiria</taxon>
        <taxon>Candidatus Troglogloeales</taxon>
        <taxon>Candidatus Manganitrophaceae</taxon>
        <taxon>Candidatus Manganitrophus</taxon>
    </lineage>
</organism>
<keyword evidence="1" id="KW-0472">Membrane</keyword>
<reference evidence="3 4" key="1">
    <citation type="journal article" date="2020" name="Nature">
        <title>Bacterial chemolithoautotrophy via manganese oxidation.</title>
        <authorList>
            <person name="Yu H."/>
            <person name="Leadbetter J.R."/>
        </authorList>
    </citation>
    <scope>NUCLEOTIDE SEQUENCE [LARGE SCALE GENOMIC DNA]</scope>
    <source>
        <strain evidence="3 4">Mn-1</strain>
    </source>
</reference>
<dbReference type="Pfam" id="PF01882">
    <property type="entry name" value="DUF58"/>
    <property type="match status" value="1"/>
</dbReference>
<dbReference type="RefSeq" id="WP_168057681.1">
    <property type="nucleotide sequence ID" value="NZ_VTOW01000001.1"/>
</dbReference>
<evidence type="ECO:0000313" key="4">
    <source>
        <dbReference type="Proteomes" id="UP000534783"/>
    </source>
</evidence>
<dbReference type="AlphaFoldDB" id="A0A7X6DLH3"/>
<dbReference type="PANTHER" id="PTHR34351:SF1">
    <property type="entry name" value="SLR1927 PROTEIN"/>
    <property type="match status" value="1"/>
</dbReference>
<accession>A0A7X6DLH3</accession>
<evidence type="ECO:0000259" key="2">
    <source>
        <dbReference type="Pfam" id="PF01882"/>
    </source>
</evidence>
<name>A0A7X6DLH3_9BACT</name>
<feature type="domain" description="DUF58" evidence="2">
    <location>
        <begin position="212"/>
        <end position="321"/>
    </location>
</feature>
<keyword evidence="1" id="KW-0812">Transmembrane</keyword>
<dbReference type="InterPro" id="IPR002881">
    <property type="entry name" value="DUF58"/>
</dbReference>
<dbReference type="Proteomes" id="UP000534783">
    <property type="component" value="Unassembled WGS sequence"/>
</dbReference>
<comment type="caution">
    <text evidence="3">The sequence shown here is derived from an EMBL/GenBank/DDBJ whole genome shotgun (WGS) entry which is preliminary data.</text>
</comment>
<keyword evidence="1" id="KW-1133">Transmembrane helix</keyword>
<dbReference type="PANTHER" id="PTHR34351">
    <property type="entry name" value="SLR1927 PROTEIN-RELATED"/>
    <property type="match status" value="1"/>
</dbReference>